<dbReference type="Pfam" id="PF13320">
    <property type="entry name" value="GH123_cat"/>
    <property type="match status" value="1"/>
</dbReference>
<protein>
    <submittedName>
        <fullName evidence="2">F27F5.22</fullName>
    </submittedName>
</protein>
<name>Q9MAJ5_ARATH</name>
<organism evidence="2">
    <name type="scientific">Arabidopsis thaliana</name>
    <name type="common">Mouse-ear cress</name>
    <dbReference type="NCBI Taxonomy" id="3702"/>
    <lineage>
        <taxon>Eukaryota</taxon>
        <taxon>Viridiplantae</taxon>
        <taxon>Streptophyta</taxon>
        <taxon>Embryophyta</taxon>
        <taxon>Tracheophyta</taxon>
        <taxon>Spermatophyta</taxon>
        <taxon>Magnoliopsida</taxon>
        <taxon>eudicotyledons</taxon>
        <taxon>Gunneridae</taxon>
        <taxon>Pentapetalae</taxon>
        <taxon>rosids</taxon>
        <taxon>malvids</taxon>
        <taxon>Brassicales</taxon>
        <taxon>Brassicaceae</taxon>
        <taxon>Camelineae</taxon>
        <taxon>Arabidopsis</taxon>
    </lineage>
</organism>
<reference key="1">
    <citation type="journal article" date="2000" name="Nature">
        <title>Sequence and analysis of chromosome 1 of the plant Arabidopsis thaliana.</title>
        <authorList>
            <person name="Theologis A."/>
            <person name="Ecker J.R."/>
            <person name="Palm C.J."/>
            <person name="Federspiel N.A."/>
            <person name="Kaul S."/>
            <person name="White O."/>
            <person name="Alonso J."/>
            <person name="Altafi H."/>
            <person name="Araujo R."/>
            <person name="Bowman C.L."/>
            <person name="Brooks S.Y."/>
            <person name="Buehler E."/>
            <person name="Chan A."/>
            <person name="Chao Q."/>
            <person name="Chen H."/>
            <person name="Cheuk R.F."/>
            <person name="Chin C.W."/>
            <person name="Chung M.K."/>
            <person name="Conn L."/>
            <person name="Conway A.B."/>
            <person name="Conway A.R."/>
            <person name="Creasy T.H."/>
            <person name="Dewar K."/>
            <person name="Dunn P."/>
            <person name="Etgu P."/>
            <person name="Feldblyum T.V."/>
            <person name="Feng J."/>
            <person name="Fong B."/>
            <person name="Fujii C.Y."/>
            <person name="Gill J.E."/>
            <person name="Goldsmith A.D."/>
            <person name="Haas B."/>
            <person name="Hansen N.F."/>
            <person name="Hughes B."/>
            <person name="Huizar L."/>
            <person name="Hunter J.L."/>
            <person name="Jenkins J."/>
            <person name="Johnson-Hopson C."/>
            <person name="Khan S."/>
            <person name="Khaykin E."/>
            <person name="Kim C.J."/>
            <person name="Koo H.L."/>
            <person name="Kremenetskaia I."/>
            <person name="Kurtz D.B."/>
            <person name="Kwan A."/>
            <person name="Lam B."/>
            <person name="Langin-Hooper S."/>
            <person name="Lee A."/>
            <person name="Lee J.M."/>
            <person name="Lenz C.A."/>
            <person name="Li J.H."/>
            <person name="Li Y."/>
            <person name="Lin X."/>
            <person name="Liu S.X."/>
            <person name="Liu Z.A."/>
            <person name="Luros J.S."/>
            <person name="Maiti R."/>
            <person name="Marziali A."/>
            <person name="Militscher J."/>
            <person name="Miranda M."/>
            <person name="Nguyen M."/>
            <person name="Nierman W.C."/>
            <person name="Osborne B.I."/>
            <person name="Pai G."/>
            <person name="Peterson J."/>
            <person name="Pham P.K."/>
            <person name="Rizzo M."/>
            <person name="Rooney T."/>
            <person name="Rowley D."/>
            <person name="Sakano H."/>
            <person name="Salzberg S.L."/>
            <person name="Schwartz J.R."/>
            <person name="Shinn P."/>
            <person name="Southwick A.M."/>
            <person name="Sun H."/>
            <person name="Tallon L.J."/>
            <person name="Tambunga G."/>
            <person name="Toriumi M.J."/>
            <person name="Town C.D."/>
            <person name="Utterback T."/>
            <person name="Van Aken S."/>
            <person name="Vaysberg M."/>
            <person name="Vysotskaia V.S."/>
            <person name="Walker M."/>
            <person name="Wu D."/>
            <person name="Yu G."/>
            <person name="Fraser C.M."/>
            <person name="Venter J.C."/>
            <person name="Davis R.W."/>
        </authorList>
    </citation>
    <scope>NUCLEOTIDE SEQUENCE [LARGE SCALE GENOMIC DNA]</scope>
    <source>
        <strain>cv. Columbia</strain>
    </source>
</reference>
<dbReference type="EMBL" id="AC007915">
    <property type="protein sequence ID" value="AAF69168.1"/>
    <property type="molecule type" value="Genomic_DNA"/>
</dbReference>
<dbReference type="PANTHER" id="PTHR37193">
    <property type="entry name" value="ALPHA-1,6-MANNOSYL-GLYCOPROTEIN 2-BETA-N-ACETYLGLUCOSAMINYLTRANSFERASE"/>
    <property type="match status" value="1"/>
</dbReference>
<dbReference type="InterPro" id="IPR025150">
    <property type="entry name" value="GH123_cat"/>
</dbReference>
<feature type="domain" description="Glycoside hydrolase 123 catalytic" evidence="1">
    <location>
        <begin position="529"/>
        <end position="640"/>
    </location>
</feature>
<reference evidence="2" key="3">
    <citation type="submission" date="2000-10" db="EMBL/GenBank/DDBJ databases">
        <authorList>
            <person name="Chao Q."/>
            <person name="Brooks S."/>
            <person name="Buehler E."/>
            <person name="Johnson-Hopson C."/>
            <person name="Khan S."/>
            <person name="Kim C."/>
            <person name="Shinn P."/>
            <person name="Altafi H."/>
            <person name="Bei B."/>
            <person name="Chin C."/>
            <person name="Chiou J."/>
            <person name="Choi E."/>
            <person name="Conn L."/>
            <person name="Conway A."/>
            <person name="Gonzalez A."/>
            <person name="Hansen N."/>
            <person name="Howing B."/>
            <person name="Koo T."/>
            <person name="Lam B."/>
            <person name="Lee J."/>
            <person name="Lenz C."/>
            <person name="Li J."/>
            <person name="Liu A."/>
            <person name="Liu J."/>
            <person name="Liu S."/>
            <person name="Mukharsky N."/>
            <person name="Nguyen M."/>
            <person name="Palm C."/>
            <person name="Pham P."/>
            <person name="Sakano H."/>
            <person name="Schwartz J."/>
            <person name="Southwick A."/>
            <person name="Thaveri A."/>
            <person name="Toriumi M."/>
            <person name="Vaysberg M."/>
            <person name="Yu G."/>
            <person name="Davis R."/>
            <person name="Federspiel N."/>
            <person name="Theologis A."/>
            <person name="Ecker J."/>
        </authorList>
    </citation>
    <scope>NUCLEOTIDE SEQUENCE</scope>
</reference>
<dbReference type="AlphaFoldDB" id="Q9MAJ5"/>
<evidence type="ECO:0000313" key="2">
    <source>
        <dbReference type="EMBL" id="AAF69168.1"/>
    </source>
</evidence>
<dbReference type="PANTHER" id="PTHR37193:SF1">
    <property type="entry name" value="ALPHA-1,6-MANNOSYL-GLYCOPROTEIN 2-BETA-N-ACETYLGLUCOSAMINYLTRANSFERASE"/>
    <property type="match status" value="1"/>
</dbReference>
<proteinExistence type="predicted"/>
<dbReference type="ExpressionAtlas" id="Q9MAJ5">
    <property type="expression patterns" value="baseline and differential"/>
</dbReference>
<evidence type="ECO:0000259" key="1">
    <source>
        <dbReference type="Pfam" id="PF13320"/>
    </source>
</evidence>
<sequence>MTVPVEGVAGGGTAYGFNDAEPLKQSTDPSEVPTADLVNVWCMPNTVNVGSQETPRALEPINLLAARNERESFQIAMRPKVSWAASSPSGIVQVQCSDLCSSAGDRLVVGQSLKLRRVVPVLGVPDALVPLDLPVSQLSLFPGETSVIWVSIDVPTGQPPGQYEGEIIISAMKTDGGGSSHLAKHEKDQLCVELNTCLDIMEPIEGKPMDEVVERIKCASSSLRRILFSPSFSEFISTNGSTDMMEEDVVSNLSLRIKLRLTVWEFIIPVTPSLPAVIGVSDTVIEDRFAVEHGSEDWYKKLDLHFKWLLQYRISPYFCKWGESMRVLTYTSPWPANRFASRSELSICVPLFGFTADHPKSDEYLSDSRLAAYAVPYRQVIAGDDSRESYLRKEVEILRSKPHWNKAYFYLWDEPLNMEHFDNVRKMASEIYAYAPDSRVLTTYYCGPGDAPLAPTPFESFVKVPNLLRPYTQIYCTSKYVFGLKFSLFRHSPTWIDMEAVLLNHGLIFSEWVLGNREDLVKDILDELQTENGEEWWTYICLGPSDPHPNWHLGMRGTQQRAVMWRVWKEGGTGFLYWGANCYEKATVPSAEVKFRRGLPPGDGVLYYPGEVFSSSSEPVASLRLERLLSGLQDYEYLKLYESKYGREEAMGLLEKTGVYTGPERYTLEHRPIDVLRGEVYNTCRPS</sequence>
<accession>Q9MAJ5</accession>
<reference evidence="2" key="2">
    <citation type="submission" date="2000-03" db="EMBL/GenBank/DDBJ databases">
        <title>Genomic sequence for Arabidopsis thaliana BAC F27F5 from chromosome I.</title>
        <authorList>
            <person name="Chao Q."/>
            <person name="Brooks S."/>
            <person name="Buehler E."/>
            <person name="Johnson-Hopson C."/>
            <person name="Khan S."/>
            <person name="Kim C."/>
            <person name="Shinn P."/>
            <person name="Altafi H."/>
            <person name="Bei Q."/>
            <person name="Chin C."/>
            <person name="Chiou J."/>
            <person name="Choi E."/>
            <person name="Conn L."/>
            <person name="Conway A."/>
            <person name="Gonzales A."/>
            <person name="Hansen N."/>
            <person name="Howng B."/>
            <person name="Koo T."/>
            <person name="Lam B."/>
            <person name="Lee J."/>
            <person name="Lenz C."/>
            <person name="Li J."/>
            <person name="Liu A."/>
            <person name="Liu K."/>
            <person name="Liu S."/>
            <person name="Mukharsky N."/>
            <person name="Nguyen M."/>
            <person name="Palm C."/>
            <person name="Pham P."/>
            <person name="Sakano H."/>
            <person name="Schwartz J."/>
            <person name="Southwick A."/>
            <person name="Thaveri A."/>
            <person name="Toriumi M."/>
            <person name="Vaysberg M."/>
            <person name="Yu G."/>
            <person name="Federspiel N.A."/>
            <person name="Theologis A."/>
            <person name="Ecker J.R."/>
        </authorList>
    </citation>
    <scope>NUCLEOTIDE SEQUENCE</scope>
</reference>